<feature type="binding site" evidence="11">
    <location>
        <position position="80"/>
    </location>
    <ligand>
        <name>S-adenosyl-L-methionine</name>
        <dbReference type="ChEBI" id="CHEBI:59789"/>
    </ligand>
</feature>
<keyword evidence="3 11" id="KW-0808">Transferase</keyword>
<keyword evidence="1 11" id="KW-0698">rRNA processing</keyword>
<evidence type="ECO:0000259" key="13">
    <source>
        <dbReference type="Pfam" id="PF01728"/>
    </source>
</evidence>
<dbReference type="Pfam" id="PF01728">
    <property type="entry name" value="FtsJ"/>
    <property type="match status" value="1"/>
</dbReference>
<evidence type="ECO:0000256" key="9">
    <source>
        <dbReference type="ARBA" id="ARBA00042745"/>
    </source>
</evidence>
<evidence type="ECO:0000256" key="10">
    <source>
        <dbReference type="ARBA" id="ARBA00048970"/>
    </source>
</evidence>
<evidence type="ECO:0000256" key="5">
    <source>
        <dbReference type="ARBA" id="ARBA00037569"/>
    </source>
</evidence>
<comment type="catalytic activity">
    <reaction evidence="10 11">
        <text>uridine(2552) in 23S rRNA + S-adenosyl-L-methionine = 2'-O-methyluridine(2552) in 23S rRNA + S-adenosyl-L-homocysteine + H(+)</text>
        <dbReference type="Rhea" id="RHEA:42720"/>
        <dbReference type="Rhea" id="RHEA-COMP:10202"/>
        <dbReference type="Rhea" id="RHEA-COMP:10203"/>
        <dbReference type="ChEBI" id="CHEBI:15378"/>
        <dbReference type="ChEBI" id="CHEBI:57856"/>
        <dbReference type="ChEBI" id="CHEBI:59789"/>
        <dbReference type="ChEBI" id="CHEBI:65315"/>
        <dbReference type="ChEBI" id="CHEBI:74478"/>
        <dbReference type="EC" id="2.1.1.166"/>
    </reaction>
</comment>
<name>A0A2R4BNP4_THAAR</name>
<feature type="binding site" evidence="11">
    <location>
        <position position="121"/>
    </location>
    <ligand>
        <name>S-adenosyl-L-methionine</name>
        <dbReference type="ChEBI" id="CHEBI:59789"/>
    </ligand>
</feature>
<dbReference type="InterPro" id="IPR015507">
    <property type="entry name" value="rRNA-MeTfrase_E"/>
</dbReference>
<comment type="function">
    <text evidence="5 11">Specifically methylates the uridine in position 2552 of 23S rRNA at the 2'-O position of the ribose in the fully assembled 50S ribosomal subunit.</text>
</comment>
<dbReference type="Proteomes" id="UP000241885">
    <property type="component" value="Chromosome"/>
</dbReference>
<keyword evidence="15" id="KW-1185">Reference proteome</keyword>
<comment type="similarity">
    <text evidence="11">Belongs to the class I-like SAM-binding methyltransferase superfamily. RNA methyltransferase RlmE family.</text>
</comment>
<dbReference type="PIRSF" id="PIRSF005461">
    <property type="entry name" value="23S_rRNA_mtase"/>
    <property type="match status" value="1"/>
</dbReference>
<reference evidence="14 15" key="1">
    <citation type="submission" date="2018-03" db="EMBL/GenBank/DDBJ databases">
        <title>Complete genome sequence of Thauera aromatica, a model organism for studying aromatic compound degradation under denitrifying conditions.</title>
        <authorList>
            <person name="Lo H.-Y."/>
            <person name="Goris T."/>
            <person name="Boll M."/>
            <person name="Mueller J.A."/>
        </authorList>
    </citation>
    <scope>NUCLEOTIDE SEQUENCE [LARGE SCALE GENOMIC DNA]</scope>
    <source>
        <strain evidence="14 15">K172</strain>
    </source>
</reference>
<dbReference type="InterPro" id="IPR002877">
    <property type="entry name" value="RNA_MeTrfase_FtsJ_dom"/>
</dbReference>
<dbReference type="GO" id="GO:0008650">
    <property type="term" value="F:rRNA (uridine-2'-O-)-methyltransferase activity"/>
    <property type="evidence" value="ECO:0007669"/>
    <property type="project" value="UniProtKB-UniRule"/>
</dbReference>
<dbReference type="HAMAP" id="MF_01547">
    <property type="entry name" value="RNA_methyltr_E"/>
    <property type="match status" value="1"/>
</dbReference>
<dbReference type="EMBL" id="CP028339">
    <property type="protein sequence ID" value="AVR88803.1"/>
    <property type="molecule type" value="Genomic_DNA"/>
</dbReference>
<dbReference type="Gene3D" id="3.40.50.150">
    <property type="entry name" value="Vaccinia Virus protein VP39"/>
    <property type="match status" value="1"/>
</dbReference>
<proteinExistence type="inferred from homology"/>
<evidence type="ECO:0000256" key="3">
    <source>
        <dbReference type="ARBA" id="ARBA00022679"/>
    </source>
</evidence>
<evidence type="ECO:0000256" key="11">
    <source>
        <dbReference type="HAMAP-Rule" id="MF_01547"/>
    </source>
</evidence>
<evidence type="ECO:0000256" key="1">
    <source>
        <dbReference type="ARBA" id="ARBA00022552"/>
    </source>
</evidence>
<evidence type="ECO:0000256" key="12">
    <source>
        <dbReference type="PIRSR" id="PIRSR005461-1"/>
    </source>
</evidence>
<feature type="active site" description="Proton acceptor" evidence="11 12">
    <location>
        <position position="161"/>
    </location>
</feature>
<comment type="subcellular location">
    <subcellularLocation>
        <location evidence="11">Cytoplasm</location>
    </subcellularLocation>
</comment>
<accession>A0A2R4BNP4</accession>
<dbReference type="RefSeq" id="WP_107220979.1">
    <property type="nucleotide sequence ID" value="NZ_CP028339.1"/>
</dbReference>
<dbReference type="EC" id="2.1.1.166" evidence="6 11"/>
<keyword evidence="11" id="KW-0963">Cytoplasm</keyword>
<keyword evidence="2 11" id="KW-0489">Methyltransferase</keyword>
<dbReference type="InterPro" id="IPR050082">
    <property type="entry name" value="RNA_methyltr_RlmE"/>
</dbReference>
<feature type="binding site" evidence="11">
    <location>
        <position position="60"/>
    </location>
    <ligand>
        <name>S-adenosyl-L-methionine</name>
        <dbReference type="ChEBI" id="CHEBI:59789"/>
    </ligand>
</feature>
<dbReference type="PANTHER" id="PTHR10920:SF18">
    <property type="entry name" value="RRNA METHYLTRANSFERASE 2, MITOCHONDRIAL"/>
    <property type="match status" value="1"/>
</dbReference>
<evidence type="ECO:0000256" key="6">
    <source>
        <dbReference type="ARBA" id="ARBA00038861"/>
    </source>
</evidence>
<feature type="binding site" evidence="11">
    <location>
        <position position="96"/>
    </location>
    <ligand>
        <name>S-adenosyl-L-methionine</name>
        <dbReference type="ChEBI" id="CHEBI:59789"/>
    </ligand>
</feature>
<keyword evidence="4 11" id="KW-0949">S-adenosyl-L-methionine</keyword>
<feature type="domain" description="Ribosomal RNA methyltransferase FtsJ" evidence="13">
    <location>
        <begin position="28"/>
        <end position="203"/>
    </location>
</feature>
<organism evidence="14 15">
    <name type="scientific">Thauera aromatica K172</name>
    <dbReference type="NCBI Taxonomy" id="44139"/>
    <lineage>
        <taxon>Bacteria</taxon>
        <taxon>Pseudomonadati</taxon>
        <taxon>Pseudomonadota</taxon>
        <taxon>Betaproteobacteria</taxon>
        <taxon>Rhodocyclales</taxon>
        <taxon>Zoogloeaceae</taxon>
        <taxon>Thauera</taxon>
    </lineage>
</organism>
<gene>
    <name evidence="11" type="primary">rlmE</name>
    <name evidence="11" type="synonym">ftsJ</name>
    <name evidence="11" type="synonym">rrmJ</name>
    <name evidence="14" type="ORF">Tharo_1896</name>
</gene>
<evidence type="ECO:0000313" key="14">
    <source>
        <dbReference type="EMBL" id="AVR88803.1"/>
    </source>
</evidence>
<dbReference type="AlphaFoldDB" id="A0A2R4BNP4"/>
<dbReference type="GO" id="GO:0005737">
    <property type="term" value="C:cytoplasm"/>
    <property type="evidence" value="ECO:0007669"/>
    <property type="project" value="UniProtKB-SubCell"/>
</dbReference>
<dbReference type="InterPro" id="IPR029063">
    <property type="entry name" value="SAM-dependent_MTases_sf"/>
</dbReference>
<evidence type="ECO:0000256" key="8">
    <source>
        <dbReference type="ARBA" id="ARBA00041995"/>
    </source>
</evidence>
<evidence type="ECO:0000256" key="7">
    <source>
        <dbReference type="ARBA" id="ARBA00041129"/>
    </source>
</evidence>
<sequence length="207" mass="22814">MKKNKTSRAWVHDHLNDPYVQRAQAEGYRARAAYKLIEIDDRDRLLRPGAVAVDLGAAPGSWCQVAVKRCAPNGRVFALDLLPMEAVAGVDFLLGDFTEEAVLEALEARLEGAQVDVVLSDMAPNLSGVAAVDQARSIHLCELALDFARRHLRPGGHFLVKVFQGEGFMAYRKQMEAAFASVQVRKPKASRDRSAEVYLLGKGPRPF</sequence>
<evidence type="ECO:0000256" key="4">
    <source>
        <dbReference type="ARBA" id="ARBA00022691"/>
    </source>
</evidence>
<dbReference type="SUPFAM" id="SSF53335">
    <property type="entry name" value="S-adenosyl-L-methionine-dependent methyltransferases"/>
    <property type="match status" value="1"/>
</dbReference>
<dbReference type="PANTHER" id="PTHR10920">
    <property type="entry name" value="RIBOSOMAL RNA METHYLTRANSFERASE"/>
    <property type="match status" value="1"/>
</dbReference>
<dbReference type="KEGG" id="tak:Tharo_1896"/>
<dbReference type="OrthoDB" id="9790080at2"/>
<dbReference type="FunFam" id="3.40.50.150:FF:000005">
    <property type="entry name" value="Ribosomal RNA large subunit methyltransferase E"/>
    <property type="match status" value="1"/>
</dbReference>
<evidence type="ECO:0000313" key="15">
    <source>
        <dbReference type="Proteomes" id="UP000241885"/>
    </source>
</evidence>
<evidence type="ECO:0000256" key="2">
    <source>
        <dbReference type="ARBA" id="ARBA00022603"/>
    </source>
</evidence>
<protein>
    <recommendedName>
        <fullName evidence="7 11">Ribosomal RNA large subunit methyltransferase E</fullName>
        <ecNumber evidence="6 11">2.1.1.166</ecNumber>
    </recommendedName>
    <alternativeName>
        <fullName evidence="9 11">23S rRNA Um2552 methyltransferase</fullName>
    </alternativeName>
    <alternativeName>
        <fullName evidence="8 11">rRNA (uridine-2'-O-)-methyltransferase</fullName>
    </alternativeName>
</protein>
<feature type="binding site" evidence="11">
    <location>
        <position position="62"/>
    </location>
    <ligand>
        <name>S-adenosyl-L-methionine</name>
        <dbReference type="ChEBI" id="CHEBI:59789"/>
    </ligand>
</feature>